<dbReference type="EC" id="2.6.1.-" evidence="6"/>
<organism evidence="8 9">
    <name type="scientific">Paraburkholderia sediminicola</name>
    <dbReference type="NCBI Taxonomy" id="458836"/>
    <lineage>
        <taxon>Bacteria</taxon>
        <taxon>Pseudomonadati</taxon>
        <taxon>Pseudomonadota</taxon>
        <taxon>Betaproteobacteria</taxon>
        <taxon>Burkholderiales</taxon>
        <taxon>Burkholderiaceae</taxon>
        <taxon>Paraburkholderia</taxon>
    </lineage>
</organism>
<dbReference type="RefSeq" id="WP_175050402.1">
    <property type="nucleotide sequence ID" value="NZ_CADIKC010000002.1"/>
</dbReference>
<dbReference type="SUPFAM" id="SSF53383">
    <property type="entry name" value="PLP-dependent transferases"/>
    <property type="match status" value="1"/>
</dbReference>
<dbReference type="InterPro" id="IPR004838">
    <property type="entry name" value="NHTrfase_class1_PyrdxlP-BS"/>
</dbReference>
<proteinExistence type="inferred from homology"/>
<comment type="similarity">
    <text evidence="2 6">Belongs to the class-I pyridoxal-phosphate-dependent aminotransferase family.</text>
</comment>
<dbReference type="InterPro" id="IPR004839">
    <property type="entry name" value="Aminotransferase_I/II_large"/>
</dbReference>
<dbReference type="InterPro" id="IPR015424">
    <property type="entry name" value="PyrdxlP-dep_Trfase"/>
</dbReference>
<evidence type="ECO:0000256" key="5">
    <source>
        <dbReference type="ARBA" id="ARBA00022898"/>
    </source>
</evidence>
<dbReference type="InterPro" id="IPR015421">
    <property type="entry name" value="PyrdxlP-dep_Trfase_major"/>
</dbReference>
<dbReference type="GO" id="GO:0006520">
    <property type="term" value="P:amino acid metabolic process"/>
    <property type="evidence" value="ECO:0007669"/>
    <property type="project" value="InterPro"/>
</dbReference>
<dbReference type="PROSITE" id="PS00105">
    <property type="entry name" value="AA_TRANSFER_CLASS_1"/>
    <property type="match status" value="1"/>
</dbReference>
<dbReference type="GeneID" id="97040789"/>
<keyword evidence="4 6" id="KW-0808">Transferase</keyword>
<evidence type="ECO:0000313" key="9">
    <source>
        <dbReference type="Proteomes" id="UP000494255"/>
    </source>
</evidence>
<keyword evidence="9" id="KW-1185">Reference proteome</keyword>
<evidence type="ECO:0000256" key="2">
    <source>
        <dbReference type="ARBA" id="ARBA00007441"/>
    </source>
</evidence>
<protein>
    <recommendedName>
        <fullName evidence="6">Aminotransferase</fullName>
        <ecNumber evidence="6">2.6.1.-</ecNumber>
    </recommendedName>
</protein>
<dbReference type="AlphaFoldDB" id="A0A6J5ATB3"/>
<dbReference type="InterPro" id="IPR015422">
    <property type="entry name" value="PyrdxlP-dep_Trfase_small"/>
</dbReference>
<comment type="cofactor">
    <cofactor evidence="1 6">
        <name>pyridoxal 5'-phosphate</name>
        <dbReference type="ChEBI" id="CHEBI:597326"/>
    </cofactor>
</comment>
<evidence type="ECO:0000256" key="6">
    <source>
        <dbReference type="RuleBase" id="RU000481"/>
    </source>
</evidence>
<reference evidence="8 9" key="1">
    <citation type="submission" date="2020-04" db="EMBL/GenBank/DDBJ databases">
        <authorList>
            <person name="De Canck E."/>
        </authorList>
    </citation>
    <scope>NUCLEOTIDE SEQUENCE [LARGE SCALE GENOMIC DNA]</scope>
    <source>
        <strain evidence="8 9">LMG 24238</strain>
    </source>
</reference>
<evidence type="ECO:0000256" key="4">
    <source>
        <dbReference type="ARBA" id="ARBA00022679"/>
    </source>
</evidence>
<sequence>MAVNTVPLSARLARIKPSPSSAARARVTELVRQGRTILDLTIGEPDLDTPEFVKDAAIAAMARGETKYTGSYGTLELRQAVAEKFRRENGLVFDASQIFIGAGAKQVLHNAFAATLNTGDEVIIPAPYWVSYPDMVLLSGGTPVVLSTRVEAGYKMQAAQLERAITPRTRWVVLNSPNNPTGASYTRGELRELADVILAHDHVWLLTDDIYEHFHYSDGKALTLLEVAPELAERTLVVNGVSKAYAMTGWRVGYGAGPKALIEQLATLQSQTTSCVSSISQAAAAAALTGPQAFVADCVATFKQRRDRAMAILNTVDLLECVSPAGAFYIFPSCERVIGRATPSGRRIGNDVDFSSYLLEHAGVAVLDGSAYGVSPSIRLSFATRIDIVEEACLRIKEACESLV</sequence>
<name>A0A6J5ATB3_9BURK</name>
<accession>A0A6J5ATB3</accession>
<dbReference type="EMBL" id="CADIKC010000002">
    <property type="protein sequence ID" value="CAB3672071.1"/>
    <property type="molecule type" value="Genomic_DNA"/>
</dbReference>
<evidence type="ECO:0000256" key="3">
    <source>
        <dbReference type="ARBA" id="ARBA00022576"/>
    </source>
</evidence>
<dbReference type="Pfam" id="PF00155">
    <property type="entry name" value="Aminotran_1_2"/>
    <property type="match status" value="1"/>
</dbReference>
<dbReference type="GO" id="GO:0030170">
    <property type="term" value="F:pyridoxal phosphate binding"/>
    <property type="evidence" value="ECO:0007669"/>
    <property type="project" value="InterPro"/>
</dbReference>
<dbReference type="Gene3D" id="3.90.1150.10">
    <property type="entry name" value="Aspartate Aminotransferase, domain 1"/>
    <property type="match status" value="1"/>
</dbReference>
<evidence type="ECO:0000259" key="7">
    <source>
        <dbReference type="Pfam" id="PF00155"/>
    </source>
</evidence>
<dbReference type="CDD" id="cd00609">
    <property type="entry name" value="AAT_like"/>
    <property type="match status" value="1"/>
</dbReference>
<dbReference type="GO" id="GO:0008483">
    <property type="term" value="F:transaminase activity"/>
    <property type="evidence" value="ECO:0007669"/>
    <property type="project" value="UniProtKB-KW"/>
</dbReference>
<dbReference type="PANTHER" id="PTHR46383:SF1">
    <property type="entry name" value="ASPARTATE AMINOTRANSFERASE"/>
    <property type="match status" value="1"/>
</dbReference>
<evidence type="ECO:0000256" key="1">
    <source>
        <dbReference type="ARBA" id="ARBA00001933"/>
    </source>
</evidence>
<dbReference type="InterPro" id="IPR050596">
    <property type="entry name" value="AspAT/PAT-like"/>
</dbReference>
<feature type="domain" description="Aminotransferase class I/classII large" evidence="7">
    <location>
        <begin position="36"/>
        <end position="395"/>
    </location>
</feature>
<keyword evidence="5" id="KW-0663">Pyridoxal phosphate</keyword>
<keyword evidence="3 6" id="KW-0032">Aminotransferase</keyword>
<gene>
    <name evidence="8" type="primary">aatA</name>
    <name evidence="8" type="ORF">LMG24238_02155</name>
</gene>
<evidence type="ECO:0000313" key="8">
    <source>
        <dbReference type="EMBL" id="CAB3672071.1"/>
    </source>
</evidence>
<dbReference type="FunFam" id="3.40.640.10:FF:000033">
    <property type="entry name" value="Aspartate aminotransferase"/>
    <property type="match status" value="1"/>
</dbReference>
<dbReference type="Gene3D" id="3.40.640.10">
    <property type="entry name" value="Type I PLP-dependent aspartate aminotransferase-like (Major domain)"/>
    <property type="match status" value="1"/>
</dbReference>
<dbReference type="PANTHER" id="PTHR46383">
    <property type="entry name" value="ASPARTATE AMINOTRANSFERASE"/>
    <property type="match status" value="1"/>
</dbReference>
<dbReference type="Proteomes" id="UP000494255">
    <property type="component" value="Unassembled WGS sequence"/>
</dbReference>